<dbReference type="PROSITE" id="PS50850">
    <property type="entry name" value="MFS"/>
    <property type="match status" value="1"/>
</dbReference>
<keyword evidence="2" id="KW-0813">Transport</keyword>
<dbReference type="GO" id="GO:0022857">
    <property type="term" value="F:transmembrane transporter activity"/>
    <property type="evidence" value="ECO:0007669"/>
    <property type="project" value="InterPro"/>
</dbReference>
<dbReference type="Proteomes" id="UP000763505">
    <property type="component" value="Unassembled WGS sequence"/>
</dbReference>
<keyword evidence="5 7" id="KW-1133">Transmembrane helix</keyword>
<dbReference type="SUPFAM" id="SSF103473">
    <property type="entry name" value="MFS general substrate transporter"/>
    <property type="match status" value="1"/>
</dbReference>
<feature type="transmembrane region" description="Helical" evidence="7">
    <location>
        <begin position="301"/>
        <end position="322"/>
    </location>
</feature>
<organism evidence="9 10">
    <name type="scientific">Aliicoccus persicus</name>
    <dbReference type="NCBI Taxonomy" id="930138"/>
    <lineage>
        <taxon>Bacteria</taxon>
        <taxon>Bacillati</taxon>
        <taxon>Bacillota</taxon>
        <taxon>Bacilli</taxon>
        <taxon>Bacillales</taxon>
        <taxon>Staphylococcaceae</taxon>
        <taxon>Aliicoccus</taxon>
    </lineage>
</organism>
<dbReference type="PANTHER" id="PTHR42718:SF24">
    <property type="entry name" value="MAJOR FACILITATOR SUPERFAMILY (MFS) PROFILE DOMAIN-CONTAINING PROTEIN"/>
    <property type="match status" value="1"/>
</dbReference>
<feature type="transmembrane region" description="Helical" evidence="7">
    <location>
        <begin position="165"/>
        <end position="184"/>
    </location>
</feature>
<sequence>MEISKPDRRFIISIIVVSAIVVILNQTLLLTAIPEIMNDLNIEFAQAQWLNTAFFLVNGIMIPVSAFFINKFTTRSLFLVAIGIFMAGTLIAALSSDYFILLAGRIIQAISAGIMMPLTQVILLNLFPVSKRGRAMGLFGMVIGVAPAVGPVLGGFVVQSFEWSMLFWIVLPIAAANFIFAAFTMRNVTTQTNPKFDLLSLVLSILGFGSLLYGFSAAGTMGWSDPFVIGSLIFGAILVSVFVRRQLNLEQPILQLRVMKSRAFTLSSVIAIVFFTSIISGNNILPVFMQEMLDYTPLESGLAILPGAFIMGLIMPIAGYIFDRYGIKYLTILGSGMLLITSVMMAFLDENSSFWAITIIYTLRLVSVGFAMMPLTTYAMNSISNRLIPDGTALNNTMRQIGASLFTAIMVTIMTLIPASIDGASPSIESQVLGVNATFLFSGFLALLALIMAFFLKELKDIPEEDIVE</sequence>
<dbReference type="InterPro" id="IPR020846">
    <property type="entry name" value="MFS_dom"/>
</dbReference>
<reference evidence="9" key="2">
    <citation type="submission" date="2021-09" db="EMBL/GenBank/DDBJ databases">
        <authorList>
            <person name="Gilroy R."/>
        </authorList>
    </citation>
    <scope>NUCLEOTIDE SEQUENCE</scope>
    <source>
        <strain evidence="9">6019</strain>
    </source>
</reference>
<feature type="transmembrane region" description="Helical" evidence="7">
    <location>
        <begin position="329"/>
        <end position="348"/>
    </location>
</feature>
<evidence type="ECO:0000313" key="9">
    <source>
        <dbReference type="EMBL" id="HJE19516.1"/>
    </source>
</evidence>
<keyword evidence="4 7" id="KW-0812">Transmembrane</keyword>
<evidence type="ECO:0000256" key="1">
    <source>
        <dbReference type="ARBA" id="ARBA00004651"/>
    </source>
</evidence>
<keyword evidence="6 7" id="KW-0472">Membrane</keyword>
<feature type="transmembrane region" description="Helical" evidence="7">
    <location>
        <begin position="196"/>
        <end position="215"/>
    </location>
</feature>
<evidence type="ECO:0000256" key="3">
    <source>
        <dbReference type="ARBA" id="ARBA00022475"/>
    </source>
</evidence>
<feature type="transmembrane region" description="Helical" evidence="7">
    <location>
        <begin position="227"/>
        <end position="243"/>
    </location>
</feature>
<evidence type="ECO:0000256" key="2">
    <source>
        <dbReference type="ARBA" id="ARBA00022448"/>
    </source>
</evidence>
<dbReference type="Gene3D" id="1.20.1720.10">
    <property type="entry name" value="Multidrug resistance protein D"/>
    <property type="match status" value="1"/>
</dbReference>
<proteinExistence type="predicted"/>
<dbReference type="Pfam" id="PF07690">
    <property type="entry name" value="MFS_1"/>
    <property type="match status" value="1"/>
</dbReference>
<dbReference type="PRINTS" id="PR01036">
    <property type="entry name" value="TCRTETB"/>
</dbReference>
<feature type="transmembrane region" description="Helical" evidence="7">
    <location>
        <begin position="263"/>
        <end position="281"/>
    </location>
</feature>
<dbReference type="GO" id="GO:0005886">
    <property type="term" value="C:plasma membrane"/>
    <property type="evidence" value="ECO:0007669"/>
    <property type="project" value="UniProtKB-SubCell"/>
</dbReference>
<accession>A0A921DWP7</accession>
<feature type="transmembrane region" description="Helical" evidence="7">
    <location>
        <begin position="401"/>
        <end position="421"/>
    </location>
</feature>
<comment type="subcellular location">
    <subcellularLocation>
        <location evidence="1">Cell membrane</location>
        <topology evidence="1">Multi-pass membrane protein</topology>
    </subcellularLocation>
</comment>
<evidence type="ECO:0000259" key="8">
    <source>
        <dbReference type="PROSITE" id="PS50850"/>
    </source>
</evidence>
<dbReference type="InterPro" id="IPR036259">
    <property type="entry name" value="MFS_trans_sf"/>
</dbReference>
<name>A0A921DWP7_9STAP</name>
<evidence type="ECO:0000256" key="4">
    <source>
        <dbReference type="ARBA" id="ARBA00022692"/>
    </source>
</evidence>
<dbReference type="EMBL" id="DYYI01000041">
    <property type="protein sequence ID" value="HJE19516.1"/>
    <property type="molecule type" value="Genomic_DNA"/>
</dbReference>
<protein>
    <submittedName>
        <fullName evidence="9">DHA2 family efflux MFS transporter permease subunit</fullName>
    </submittedName>
</protein>
<dbReference type="CDD" id="cd17503">
    <property type="entry name" value="MFS_LmrB_MDR_like"/>
    <property type="match status" value="1"/>
</dbReference>
<feature type="domain" description="Major facilitator superfamily (MFS) profile" evidence="8">
    <location>
        <begin position="11"/>
        <end position="461"/>
    </location>
</feature>
<gene>
    <name evidence="9" type="ORF">K8V35_04100</name>
</gene>
<evidence type="ECO:0000256" key="7">
    <source>
        <dbReference type="SAM" id="Phobius"/>
    </source>
</evidence>
<dbReference type="InterPro" id="IPR004638">
    <property type="entry name" value="EmrB-like"/>
</dbReference>
<dbReference type="InterPro" id="IPR011701">
    <property type="entry name" value="MFS"/>
</dbReference>
<comment type="caution">
    <text evidence="9">The sequence shown here is derived from an EMBL/GenBank/DDBJ whole genome shotgun (WGS) entry which is preliminary data.</text>
</comment>
<dbReference type="NCBIfam" id="TIGR00711">
    <property type="entry name" value="efflux_EmrB"/>
    <property type="match status" value="1"/>
</dbReference>
<reference evidence="9" key="1">
    <citation type="journal article" date="2021" name="PeerJ">
        <title>Extensive microbial diversity within the chicken gut microbiome revealed by metagenomics and culture.</title>
        <authorList>
            <person name="Gilroy R."/>
            <person name="Ravi A."/>
            <person name="Getino M."/>
            <person name="Pursley I."/>
            <person name="Horton D.L."/>
            <person name="Alikhan N.F."/>
            <person name="Baker D."/>
            <person name="Gharbi K."/>
            <person name="Hall N."/>
            <person name="Watson M."/>
            <person name="Adriaenssens E.M."/>
            <person name="Foster-Nyarko E."/>
            <person name="Jarju S."/>
            <person name="Secka A."/>
            <person name="Antonio M."/>
            <person name="Oren A."/>
            <person name="Chaudhuri R.R."/>
            <person name="La Ragione R."/>
            <person name="Hildebrand F."/>
            <person name="Pallen M.J."/>
        </authorList>
    </citation>
    <scope>NUCLEOTIDE SEQUENCE</scope>
    <source>
        <strain evidence="9">6019</strain>
    </source>
</reference>
<feature type="transmembrane region" description="Helical" evidence="7">
    <location>
        <begin position="138"/>
        <end position="159"/>
    </location>
</feature>
<evidence type="ECO:0000256" key="6">
    <source>
        <dbReference type="ARBA" id="ARBA00023136"/>
    </source>
</evidence>
<keyword evidence="3" id="KW-1003">Cell membrane</keyword>
<dbReference type="Gene3D" id="1.20.1250.20">
    <property type="entry name" value="MFS general substrate transporter like domains"/>
    <property type="match status" value="1"/>
</dbReference>
<dbReference type="PANTHER" id="PTHR42718">
    <property type="entry name" value="MAJOR FACILITATOR SUPERFAMILY MULTIDRUG TRANSPORTER MFSC"/>
    <property type="match status" value="1"/>
</dbReference>
<feature type="transmembrane region" description="Helical" evidence="7">
    <location>
        <begin position="106"/>
        <end position="126"/>
    </location>
</feature>
<feature type="transmembrane region" description="Helical" evidence="7">
    <location>
        <begin position="53"/>
        <end position="70"/>
    </location>
</feature>
<feature type="transmembrane region" description="Helical" evidence="7">
    <location>
        <begin position="354"/>
        <end position="380"/>
    </location>
</feature>
<evidence type="ECO:0000256" key="5">
    <source>
        <dbReference type="ARBA" id="ARBA00022989"/>
    </source>
</evidence>
<evidence type="ECO:0000313" key="10">
    <source>
        <dbReference type="Proteomes" id="UP000763505"/>
    </source>
</evidence>
<dbReference type="AlphaFoldDB" id="A0A921DWP7"/>
<feature type="transmembrane region" description="Helical" evidence="7">
    <location>
        <begin position="77"/>
        <end position="100"/>
    </location>
</feature>
<feature type="transmembrane region" description="Helical" evidence="7">
    <location>
        <begin position="433"/>
        <end position="456"/>
    </location>
</feature>
<feature type="transmembrane region" description="Helical" evidence="7">
    <location>
        <begin position="12"/>
        <end position="33"/>
    </location>
</feature>